<feature type="compositionally biased region" description="Polar residues" evidence="8">
    <location>
        <begin position="511"/>
        <end position="530"/>
    </location>
</feature>
<dbReference type="Pfam" id="PF01833">
    <property type="entry name" value="TIG"/>
    <property type="match status" value="1"/>
</dbReference>
<dbReference type="GO" id="GO:0006893">
    <property type="term" value="P:Golgi to plasma membrane transport"/>
    <property type="evidence" value="ECO:0007669"/>
    <property type="project" value="UniProtKB-UniRule"/>
</dbReference>
<keyword evidence="12" id="KW-1185">Reference proteome</keyword>
<comment type="function">
    <text evidence="1 7">Component of the exocyst complex involved in the docking of exocytic vesicles with fusion sites on the plasma membrane.</text>
</comment>
<dbReference type="OrthoDB" id="26242at2759"/>
<feature type="compositionally biased region" description="Low complexity" evidence="8">
    <location>
        <begin position="429"/>
        <end position="442"/>
    </location>
</feature>
<dbReference type="Gene3D" id="2.60.40.10">
    <property type="entry name" value="Immunoglobulins"/>
    <property type="match status" value="1"/>
</dbReference>
<dbReference type="SUPFAM" id="SSF81296">
    <property type="entry name" value="E set domains"/>
    <property type="match status" value="1"/>
</dbReference>
<dbReference type="InterPro" id="IPR002909">
    <property type="entry name" value="IPT_dom"/>
</dbReference>
<feature type="compositionally biased region" description="Gly residues" evidence="8">
    <location>
        <begin position="128"/>
        <end position="139"/>
    </location>
</feature>
<evidence type="ECO:0000256" key="1">
    <source>
        <dbReference type="ARBA" id="ARBA00002660"/>
    </source>
</evidence>
<dbReference type="GO" id="GO:0000145">
    <property type="term" value="C:exocyst"/>
    <property type="evidence" value="ECO:0007669"/>
    <property type="project" value="UniProtKB-UniRule"/>
</dbReference>
<dbReference type="PANTHER" id="PTHR13043">
    <property type="entry name" value="EXOCYST COMPLEX COMPONENT SEC5"/>
    <property type="match status" value="1"/>
</dbReference>
<comment type="similarity">
    <text evidence="2 7">Belongs to the SEC5 family.</text>
</comment>
<feature type="domain" description="IPT/TIG" evidence="9">
    <location>
        <begin position="9"/>
        <end position="87"/>
    </location>
</feature>
<sequence length="709" mass="78788">MPKVEGPPPLVTGISPIEGHPGTKLTIRGENLGTTASDLTHVFINQIDVGPTAQWLSSKKITAITPLGEGEMEVVVVTNSGKFGTATVSYRQTARRNVGPQTSVSHWPEDERRHCPAIYEHGSEGSTSGSGGGGGGGSGSATDTKSGAELDPSTGLPMSELTRISVSLSDSALRSIYPGTGSVQLTDKDFDPVMFLLKFYRSSTFNDLTVTFNNFRKSIRVEGLGEPVNVIRTNLLLIFRCLDGMDRMRNRLQDEKKSAGGKLSCPPLENALSDCRNRGHSLFEGILKRRDRAESTRNAIAVMQRYQFLFNLPHAIRSNISKGDYNLVLNDYLRAKSLFANSDVEVLRRVYADVENVIENFRHMLRNQLTTMPIECDEAKRKISYLNQLEVNYDPTWLCLIRFKDWLIDRLHLYQRLYRQAIGSETPGPTVSSSTDSRSDSVPNDRNALSPDETVALGLDEMMMVGDAPPMLCFVRSVCRLLISHVVQFWRLGSTYAAVTSSARGDESAWRKSSQSVTETNSDTELPTTPTDTKMAWLNLNLELVHFLSNSLHEEVLESVGTGGTLDAVTTGWLPECIREFRTCLNTLPLSDLPVEICDVFSRLAHDLRRHAVRGIFRHAQIAIEALQLKETWDVDVNDAEGGTTRTPMAYEEIMLDALEQCQEHVSCQASVEKPLFESAELQERFPDWCGDAMVAFISTLRRLADQIE</sequence>
<evidence type="ECO:0000256" key="2">
    <source>
        <dbReference type="ARBA" id="ARBA00010578"/>
    </source>
</evidence>
<dbReference type="AlphaFoldDB" id="A0A8E0VGY4"/>
<feature type="region of interest" description="Disordered" evidence="8">
    <location>
        <begin position="119"/>
        <end position="157"/>
    </location>
</feature>
<keyword evidence="5 7" id="KW-0268">Exocytosis</keyword>
<evidence type="ECO:0000256" key="4">
    <source>
        <dbReference type="ARBA" id="ARBA00022448"/>
    </source>
</evidence>
<dbReference type="InterPro" id="IPR014756">
    <property type="entry name" value="Ig_E-set"/>
</dbReference>
<name>A0A8E0VGY4_9TREM</name>
<evidence type="ECO:0000259" key="9">
    <source>
        <dbReference type="Pfam" id="PF01833"/>
    </source>
</evidence>
<feature type="region of interest" description="Disordered" evidence="8">
    <location>
        <begin position="425"/>
        <end position="450"/>
    </location>
</feature>
<gene>
    <name evidence="11" type="ORF">FBUS_00295</name>
</gene>
<dbReference type="InterPro" id="IPR029175">
    <property type="entry name" value="EXOC2/Sec5"/>
</dbReference>
<reference evidence="11" key="1">
    <citation type="submission" date="2019-05" db="EMBL/GenBank/DDBJ databases">
        <title>Annotation for the trematode Fasciolopsis buski.</title>
        <authorList>
            <person name="Choi Y.-J."/>
        </authorList>
    </citation>
    <scope>NUCLEOTIDE SEQUENCE</scope>
    <source>
        <strain evidence="11">HT</strain>
        <tissue evidence="11">Whole worm</tissue>
    </source>
</reference>
<organism evidence="11 12">
    <name type="scientific">Fasciolopsis buskii</name>
    <dbReference type="NCBI Taxonomy" id="27845"/>
    <lineage>
        <taxon>Eukaryota</taxon>
        <taxon>Metazoa</taxon>
        <taxon>Spiralia</taxon>
        <taxon>Lophotrochozoa</taxon>
        <taxon>Platyhelminthes</taxon>
        <taxon>Trematoda</taxon>
        <taxon>Digenea</taxon>
        <taxon>Plagiorchiida</taxon>
        <taxon>Echinostomata</taxon>
        <taxon>Echinostomatoidea</taxon>
        <taxon>Fasciolidae</taxon>
        <taxon>Fasciolopsis</taxon>
    </lineage>
</organism>
<evidence type="ECO:0000256" key="7">
    <source>
        <dbReference type="RuleBase" id="RU365069"/>
    </source>
</evidence>
<evidence type="ECO:0000259" key="10">
    <source>
        <dbReference type="Pfam" id="PF15469"/>
    </source>
</evidence>
<dbReference type="CDD" id="cd00102">
    <property type="entry name" value="IPT"/>
    <property type="match status" value="1"/>
</dbReference>
<dbReference type="InterPro" id="IPR039481">
    <property type="entry name" value="EXOC2/Sec5_N_dom"/>
</dbReference>
<protein>
    <recommendedName>
        <fullName evidence="3 7">Exocyst complex component 2</fullName>
    </recommendedName>
</protein>
<evidence type="ECO:0000256" key="5">
    <source>
        <dbReference type="ARBA" id="ARBA00022483"/>
    </source>
</evidence>
<dbReference type="Proteomes" id="UP000728185">
    <property type="component" value="Unassembled WGS sequence"/>
</dbReference>
<comment type="subunit">
    <text evidence="7">Component of the exocyst complex.</text>
</comment>
<keyword evidence="6 7" id="KW-0653">Protein transport</keyword>
<keyword evidence="4 7" id="KW-0813">Transport</keyword>
<evidence type="ECO:0000313" key="11">
    <source>
        <dbReference type="EMBL" id="KAA0187476.1"/>
    </source>
</evidence>
<comment type="caution">
    <text evidence="11">The sequence shown here is derived from an EMBL/GenBank/DDBJ whole genome shotgun (WGS) entry which is preliminary data.</text>
</comment>
<dbReference type="InterPro" id="IPR013783">
    <property type="entry name" value="Ig-like_fold"/>
</dbReference>
<accession>A0A8E0VGY4</accession>
<evidence type="ECO:0000256" key="3">
    <source>
        <dbReference type="ARBA" id="ARBA00017526"/>
    </source>
</evidence>
<dbReference type="EMBL" id="LUCM01009096">
    <property type="protein sequence ID" value="KAA0187476.1"/>
    <property type="molecule type" value="Genomic_DNA"/>
</dbReference>
<feature type="domain" description="Exocyst complex component EXOC2/Sec5 N-terminal" evidence="10">
    <location>
        <begin position="182"/>
        <end position="708"/>
    </location>
</feature>
<dbReference type="PANTHER" id="PTHR13043:SF1">
    <property type="entry name" value="EXOCYST COMPLEX COMPONENT 2"/>
    <property type="match status" value="1"/>
</dbReference>
<proteinExistence type="inferred from homology"/>
<dbReference type="GO" id="GO:0015031">
    <property type="term" value="P:protein transport"/>
    <property type="evidence" value="ECO:0007669"/>
    <property type="project" value="UniProtKB-KW"/>
</dbReference>
<evidence type="ECO:0000256" key="6">
    <source>
        <dbReference type="ARBA" id="ARBA00022927"/>
    </source>
</evidence>
<dbReference type="Pfam" id="PF15469">
    <property type="entry name" value="Sec5"/>
    <property type="match status" value="1"/>
</dbReference>
<evidence type="ECO:0000313" key="12">
    <source>
        <dbReference type="Proteomes" id="UP000728185"/>
    </source>
</evidence>
<evidence type="ECO:0000256" key="8">
    <source>
        <dbReference type="SAM" id="MobiDB-lite"/>
    </source>
</evidence>
<feature type="region of interest" description="Disordered" evidence="8">
    <location>
        <begin position="508"/>
        <end position="530"/>
    </location>
</feature>
<dbReference type="GO" id="GO:0006887">
    <property type="term" value="P:exocytosis"/>
    <property type="evidence" value="ECO:0007669"/>
    <property type="project" value="UniProtKB-KW"/>
</dbReference>